<proteinExistence type="predicted"/>
<reference evidence="2 3" key="1">
    <citation type="journal article" date="2012" name="PLoS Pathog.">
        <title>Diverse lifestyles and strategies of plant pathogenesis encoded in the genomes of eighteen Dothideomycetes fungi.</title>
        <authorList>
            <person name="Ohm R.A."/>
            <person name="Feau N."/>
            <person name="Henrissat B."/>
            <person name="Schoch C.L."/>
            <person name="Horwitz B.A."/>
            <person name="Barry K.W."/>
            <person name="Condon B.J."/>
            <person name="Copeland A.C."/>
            <person name="Dhillon B."/>
            <person name="Glaser F."/>
            <person name="Hesse C.N."/>
            <person name="Kosti I."/>
            <person name="LaButti K."/>
            <person name="Lindquist E.A."/>
            <person name="Lucas S."/>
            <person name="Salamov A.A."/>
            <person name="Bradshaw R.E."/>
            <person name="Ciuffetti L."/>
            <person name="Hamelin R.C."/>
            <person name="Kema G.H.J."/>
            <person name="Lawrence C."/>
            <person name="Scott J.A."/>
            <person name="Spatafora J.W."/>
            <person name="Turgeon B.G."/>
            <person name="de Wit P.J.G.M."/>
            <person name="Zhong S."/>
            <person name="Goodwin S.B."/>
            <person name="Grigoriev I.V."/>
        </authorList>
    </citation>
    <scope>NUCLEOTIDE SEQUENCE [LARGE SCALE GENOMIC DNA]</scope>
    <source>
        <strain evidence="2 3">CIRAD86</strain>
    </source>
</reference>
<feature type="region of interest" description="Disordered" evidence="1">
    <location>
        <begin position="120"/>
        <end position="150"/>
    </location>
</feature>
<dbReference type="GeneID" id="19337423"/>
<feature type="compositionally biased region" description="Basic residues" evidence="1">
    <location>
        <begin position="135"/>
        <end position="150"/>
    </location>
</feature>
<accession>M3AXU2</accession>
<dbReference type="Gene3D" id="3.30.420.10">
    <property type="entry name" value="Ribonuclease H-like superfamily/Ribonuclease H"/>
    <property type="match status" value="1"/>
</dbReference>
<evidence type="ECO:0000313" key="2">
    <source>
        <dbReference type="EMBL" id="EME81948.1"/>
    </source>
</evidence>
<name>M3AXU2_PSEFD</name>
<gene>
    <name evidence="2" type="ORF">MYCFIDRAFT_211502</name>
</gene>
<dbReference type="VEuPathDB" id="FungiDB:MYCFIDRAFT_211502"/>
<keyword evidence="3" id="KW-1185">Reference proteome</keyword>
<dbReference type="AlphaFoldDB" id="M3AXU2"/>
<dbReference type="EMBL" id="KB446559">
    <property type="protein sequence ID" value="EME81948.1"/>
    <property type="molecule type" value="Genomic_DNA"/>
</dbReference>
<feature type="compositionally biased region" description="Basic and acidic residues" evidence="1">
    <location>
        <begin position="120"/>
        <end position="134"/>
    </location>
</feature>
<dbReference type="InterPro" id="IPR036397">
    <property type="entry name" value="RNaseH_sf"/>
</dbReference>
<dbReference type="KEGG" id="pfj:MYCFIDRAFT_211502"/>
<evidence type="ECO:0000256" key="1">
    <source>
        <dbReference type="SAM" id="MobiDB-lite"/>
    </source>
</evidence>
<protein>
    <submittedName>
        <fullName evidence="2">Uncharacterized protein</fullName>
    </submittedName>
</protein>
<dbReference type="RefSeq" id="XP_007927445.1">
    <property type="nucleotide sequence ID" value="XM_007929254.1"/>
</dbReference>
<dbReference type="Proteomes" id="UP000016932">
    <property type="component" value="Unassembled WGS sequence"/>
</dbReference>
<dbReference type="GO" id="GO:0003676">
    <property type="term" value="F:nucleic acid binding"/>
    <property type="evidence" value="ECO:0007669"/>
    <property type="project" value="InterPro"/>
</dbReference>
<organism evidence="2 3">
    <name type="scientific">Pseudocercospora fijiensis (strain CIRAD86)</name>
    <name type="common">Black leaf streak disease fungus</name>
    <name type="synonym">Mycosphaerella fijiensis</name>
    <dbReference type="NCBI Taxonomy" id="383855"/>
    <lineage>
        <taxon>Eukaryota</taxon>
        <taxon>Fungi</taxon>
        <taxon>Dikarya</taxon>
        <taxon>Ascomycota</taxon>
        <taxon>Pezizomycotina</taxon>
        <taxon>Dothideomycetes</taxon>
        <taxon>Dothideomycetidae</taxon>
        <taxon>Mycosphaerellales</taxon>
        <taxon>Mycosphaerellaceae</taxon>
        <taxon>Pseudocercospora</taxon>
    </lineage>
</organism>
<sequence length="150" mass="17208">MKEESSRVGPQQQDKVSSHLLQYTTQHTLMHHTSITTMTLLSPSRIHSTTISVPDRMVTPCRSHNSYTFWAVPAQDYLLRTIQVSGHTPVEDAAATMALYLRKFPYDRVSGAAKWVPMYERKSVEDQKKEEKRYHGPQRRGHRKGKGNGK</sequence>
<dbReference type="HOGENOM" id="CLU_1741382_0_0_1"/>
<evidence type="ECO:0000313" key="3">
    <source>
        <dbReference type="Proteomes" id="UP000016932"/>
    </source>
</evidence>